<evidence type="ECO:0000313" key="2">
    <source>
        <dbReference type="Proteomes" id="UP000070504"/>
    </source>
</evidence>
<name>A0A133VJP1_9EURY</name>
<dbReference type="EMBL" id="LHYH01000031">
    <property type="protein sequence ID" value="KXB06662.1"/>
    <property type="molecule type" value="Genomic_DNA"/>
</dbReference>
<dbReference type="AlphaFoldDB" id="A0A133VJP1"/>
<accession>A0A133VJP1</accession>
<comment type="caution">
    <text evidence="1">The sequence shown here is derived from an EMBL/GenBank/DDBJ whole genome shotgun (WGS) entry which is preliminary data.</text>
</comment>
<gene>
    <name evidence="1" type="ORF">AKJ54_01205</name>
</gene>
<protein>
    <submittedName>
        <fullName evidence="1">Uncharacterized protein</fullName>
    </submittedName>
</protein>
<sequence length="235" mass="25870">MQPKIAVGLESTLDILINFPELEDFKEFSRSYDGELSPYLIRGYETLSAGSGGEIPIDGKGEEARELLELAREAGAEVEYAFGGNGAQEAATLENFGCDAVFLGGIFPKSFSFLDSEKRSNLDTSDTSFAWSPEDYRPSSYIFQATGSNRYILTDGEGRRIDQMRSYIRELPSLIQEIEDSHGDLDALSLVGWQVLFGMGLSEEDYRLTSRVIKGIRRNTDALLFSDAGGIGGLK</sequence>
<keyword evidence="2" id="KW-1185">Reference proteome</keyword>
<feature type="non-terminal residue" evidence="1">
    <location>
        <position position="235"/>
    </location>
</feature>
<reference evidence="1 2" key="1">
    <citation type="journal article" date="2016" name="Sci. Rep.">
        <title>Metabolic traits of an uncultured archaeal lineage -MSBL1- from brine pools of the Red Sea.</title>
        <authorList>
            <person name="Mwirichia R."/>
            <person name="Alam I."/>
            <person name="Rashid M."/>
            <person name="Vinu M."/>
            <person name="Ba-Alawi W."/>
            <person name="Anthony Kamau A."/>
            <person name="Kamanda Ngugi D."/>
            <person name="Goker M."/>
            <person name="Klenk H.P."/>
            <person name="Bajic V."/>
            <person name="Stingl U."/>
        </authorList>
    </citation>
    <scope>NUCLEOTIDE SEQUENCE [LARGE SCALE GENOMIC DNA]</scope>
    <source>
        <strain evidence="1">SCGC-AAA382K21</strain>
    </source>
</reference>
<evidence type="ECO:0000313" key="1">
    <source>
        <dbReference type="EMBL" id="KXB06662.1"/>
    </source>
</evidence>
<proteinExistence type="predicted"/>
<dbReference type="Proteomes" id="UP000070504">
    <property type="component" value="Unassembled WGS sequence"/>
</dbReference>
<organism evidence="1 2">
    <name type="scientific">candidate division MSBL1 archaeon SCGC-AAA382K21</name>
    <dbReference type="NCBI Taxonomy" id="1698283"/>
    <lineage>
        <taxon>Archaea</taxon>
        <taxon>Methanobacteriati</taxon>
        <taxon>Methanobacteriota</taxon>
        <taxon>candidate division MSBL1</taxon>
    </lineage>
</organism>